<protein>
    <submittedName>
        <fullName evidence="2">Uncharacterized protein</fullName>
    </submittedName>
</protein>
<gene>
    <name evidence="2" type="ORF">F503_08507</name>
</gene>
<feature type="compositionally biased region" description="Low complexity" evidence="1">
    <location>
        <begin position="60"/>
        <end position="71"/>
    </location>
</feature>
<evidence type="ECO:0000313" key="3">
    <source>
        <dbReference type="Proteomes" id="UP000016923"/>
    </source>
</evidence>
<dbReference type="HOGENOM" id="CLU_373011_0_0_1"/>
<evidence type="ECO:0000256" key="1">
    <source>
        <dbReference type="SAM" id="MobiDB-lite"/>
    </source>
</evidence>
<feature type="region of interest" description="Disordered" evidence="1">
    <location>
        <begin position="460"/>
        <end position="509"/>
    </location>
</feature>
<feature type="compositionally biased region" description="Polar residues" evidence="1">
    <location>
        <begin position="682"/>
        <end position="693"/>
    </location>
</feature>
<feature type="compositionally biased region" description="Polar residues" evidence="1">
    <location>
        <begin position="373"/>
        <end position="382"/>
    </location>
</feature>
<dbReference type="AlphaFoldDB" id="S3BNH6"/>
<reference evidence="2 3" key="1">
    <citation type="journal article" date="2013" name="BMC Genomics">
        <title>The genome and transcriptome of the pine saprophyte Ophiostoma piceae, and a comparison with the bark beetle-associated pine pathogen Grosmannia clavigera.</title>
        <authorList>
            <person name="Haridas S."/>
            <person name="Wang Y."/>
            <person name="Lim L."/>
            <person name="Massoumi Alamouti S."/>
            <person name="Jackman S."/>
            <person name="Docking R."/>
            <person name="Robertson G."/>
            <person name="Birol I."/>
            <person name="Bohlmann J."/>
            <person name="Breuil C."/>
        </authorList>
    </citation>
    <scope>NUCLEOTIDE SEQUENCE [LARGE SCALE GENOMIC DNA]</scope>
    <source>
        <strain evidence="2 3">UAMH 11346</strain>
    </source>
</reference>
<dbReference type="EMBL" id="KE148174">
    <property type="protein sequence ID" value="EPE02744.1"/>
    <property type="molecule type" value="Genomic_DNA"/>
</dbReference>
<keyword evidence="3" id="KW-1185">Reference proteome</keyword>
<feature type="compositionally biased region" description="Basic and acidic residues" evidence="1">
    <location>
        <begin position="706"/>
        <end position="715"/>
    </location>
</feature>
<feature type="region of interest" description="Disordered" evidence="1">
    <location>
        <begin position="529"/>
        <end position="555"/>
    </location>
</feature>
<proteinExistence type="predicted"/>
<sequence length="745" mass="81273">MDRAYPWRVSMVAASPGQQSYLTEDDSRKQRTNPPKEVFALELALTPRPFETPQRDPAKPGGQPNPQNTGPSESNYSRYTSSLPNTPGYKKNINKTWSGPQPWKKENPREPASAGRGRTKAHCDTAPRRTLLSQRHWNQPPPRNRNGTSSATASSAGGGSFRKTMDSSDFAAKSLGQTRPDRTDMFVGTAMTIPNPEMPFATTSRSYLRANRKRSFSFSSNDDERFAMSPTSTSQRLTLHVQPSSLRSQCNAEKAMKKSLRQVQSQAQRPSILPPLEAHTPSAAAVAAAIEISEHGGDYFVSNSGSLRRTASRMSKRHIEAGRPLDPMLGDQEFMAAREGRLSMSNVFRNNSEYNDTGTVIRTADGTGGALPSETSGNTSRFTSWSDSVRRTSSGSSHQQMVPGLGPQHLPVITESEPAQPLYVAYNAPTPSNADCSSAQLQPLQAYPRTPTLRNTNSVLAPAISFSKQKNTPPRQYDKEIQESSSSPPLSSSSSSLARSGQGESPKACITPSALNRLHELSLRLQQACGSSDRARGAVEARGNTAKMQRDEEDPFYDSKQATNRFAFLSAPTTPAQPAVSGVLNTGIPTDSLHKQDVASPQYFFRGSTPYRRALQNNMRSIQDETAAARGRFRGDDGENQSGSGGSGGPQGHCDDDQDVPLLHTERPRQWSRVQAWQASLAHDSSTLTSSVADDTRRTPLGQSADLKRLERLHADSAVSPEQVNRWIKHKSEDGGNGSCDGLWR</sequence>
<dbReference type="STRING" id="1262450.S3BNH6"/>
<dbReference type="Proteomes" id="UP000016923">
    <property type="component" value="Unassembled WGS sequence"/>
</dbReference>
<feature type="compositionally biased region" description="Low complexity" evidence="1">
    <location>
        <begin position="383"/>
        <end position="397"/>
    </location>
</feature>
<feature type="region of interest" description="Disordered" evidence="1">
    <location>
        <begin position="632"/>
        <end position="660"/>
    </location>
</feature>
<evidence type="ECO:0000313" key="2">
    <source>
        <dbReference type="EMBL" id="EPE02744.1"/>
    </source>
</evidence>
<feature type="compositionally biased region" description="Polar residues" evidence="1">
    <location>
        <begin position="72"/>
        <end position="85"/>
    </location>
</feature>
<dbReference type="VEuPathDB" id="FungiDB:F503_08507"/>
<organism evidence="2 3">
    <name type="scientific">Ophiostoma piceae (strain UAMH 11346)</name>
    <name type="common">Sap stain fungus</name>
    <dbReference type="NCBI Taxonomy" id="1262450"/>
    <lineage>
        <taxon>Eukaryota</taxon>
        <taxon>Fungi</taxon>
        <taxon>Dikarya</taxon>
        <taxon>Ascomycota</taxon>
        <taxon>Pezizomycotina</taxon>
        <taxon>Sordariomycetes</taxon>
        <taxon>Sordariomycetidae</taxon>
        <taxon>Ophiostomatales</taxon>
        <taxon>Ophiostomataceae</taxon>
        <taxon>Ophiostoma</taxon>
    </lineage>
</organism>
<dbReference type="OrthoDB" id="206201at2759"/>
<accession>S3BNH6</accession>
<feature type="region of interest" description="Disordered" evidence="1">
    <location>
        <begin position="367"/>
        <end position="404"/>
    </location>
</feature>
<feature type="region of interest" description="Disordered" evidence="1">
    <location>
        <begin position="15"/>
        <end position="166"/>
    </location>
</feature>
<feature type="region of interest" description="Disordered" evidence="1">
    <location>
        <begin position="682"/>
        <end position="745"/>
    </location>
</feature>
<feature type="compositionally biased region" description="Low complexity" evidence="1">
    <location>
        <begin position="484"/>
        <end position="497"/>
    </location>
</feature>
<name>S3BNH6_OPHP1</name>